<evidence type="ECO:0000256" key="1">
    <source>
        <dbReference type="ARBA" id="ARBA00004442"/>
    </source>
</evidence>
<name>A0A7K0EP47_9BACT</name>
<accession>A0A7K0EP47</accession>
<protein>
    <submittedName>
        <fullName evidence="8">RagB/SusD family nutrient uptake outer membrane protein</fullName>
    </submittedName>
</protein>
<dbReference type="InterPro" id="IPR012944">
    <property type="entry name" value="SusD_RagB_dom"/>
</dbReference>
<reference evidence="8 9" key="1">
    <citation type="journal article" date="2018" name="Antonie Van Leeuwenhoek">
        <title>Larkinella terrae sp. nov., isolated from soil on Jeju Island, South Korea.</title>
        <authorList>
            <person name="Ten L.N."/>
            <person name="Jeon J."/>
            <person name="Park S.J."/>
            <person name="Park S."/>
            <person name="Lee S.Y."/>
            <person name="Kim M.K."/>
            <person name="Jung H.Y."/>
        </authorList>
    </citation>
    <scope>NUCLEOTIDE SEQUENCE [LARGE SCALE GENOMIC DNA]</scope>
    <source>
        <strain evidence="8 9">KCTC 52001</strain>
    </source>
</reference>
<evidence type="ECO:0000256" key="5">
    <source>
        <dbReference type="ARBA" id="ARBA00023237"/>
    </source>
</evidence>
<dbReference type="Proteomes" id="UP000441754">
    <property type="component" value="Unassembled WGS sequence"/>
</dbReference>
<organism evidence="8 9">
    <name type="scientific">Larkinella terrae</name>
    <dbReference type="NCBI Taxonomy" id="2025311"/>
    <lineage>
        <taxon>Bacteria</taxon>
        <taxon>Pseudomonadati</taxon>
        <taxon>Bacteroidota</taxon>
        <taxon>Cytophagia</taxon>
        <taxon>Cytophagales</taxon>
        <taxon>Spirosomataceae</taxon>
        <taxon>Larkinella</taxon>
    </lineage>
</organism>
<sequence length="484" mass="54708">MKTTLLVRNTLVALLIGLSACENDLQPYDSKSNEVALATPADIQIATYGNYAMLVTEAYTRHFLTLNEWPGDNVVQSGADGDQASLAASYLHIPAMYPTRDFWAQSYKLIYGTNLIINKIRDGESAALDQLKGENLFLRALAHFNLVRLFGRPYAQNKGESPGVPVLLGGEVEQYPKRNTVKEVYTQVIKDLLQAAVLMKEPKNANFASKEVAEALLSRIYLYMEDNANAILYANKVMDSKRYQLASTDVYKKSPTLVPETNPETIFNFRHTLADNKDKNSVGSLYYNDPVTLSTGWGEYYASQTFWELLNEHPEDARLAFITPHYINGKLQYRGTSPQYFVNKFNWQEGIANLSSPVYLRLAEMYLNRAEAYAKTGQNQLAINDVNTIRTRAGLSGKALYTVDDLKGRGSVFNVVLEERRMELAFEGHRPGDLYRNNLPLVRAYPGLHGTDNFHFRVEPTSPRIIFYIPEREVNINKNLVQNP</sequence>
<evidence type="ECO:0000313" key="8">
    <source>
        <dbReference type="EMBL" id="MRS63569.1"/>
    </source>
</evidence>
<dbReference type="PROSITE" id="PS51257">
    <property type="entry name" value="PROKAR_LIPOPROTEIN"/>
    <property type="match status" value="1"/>
</dbReference>
<evidence type="ECO:0000259" key="7">
    <source>
        <dbReference type="Pfam" id="PF14322"/>
    </source>
</evidence>
<dbReference type="Gene3D" id="2.20.20.130">
    <property type="match status" value="1"/>
</dbReference>
<keyword evidence="3" id="KW-0732">Signal</keyword>
<dbReference type="RefSeq" id="WP_154176916.1">
    <property type="nucleotide sequence ID" value="NZ_WJXZ01000012.1"/>
</dbReference>
<evidence type="ECO:0000259" key="6">
    <source>
        <dbReference type="Pfam" id="PF07980"/>
    </source>
</evidence>
<keyword evidence="5" id="KW-0998">Cell outer membrane</keyword>
<dbReference type="Gene3D" id="1.25.40.900">
    <property type="match status" value="1"/>
</dbReference>
<dbReference type="Gene3D" id="1.25.40.390">
    <property type="match status" value="1"/>
</dbReference>
<gene>
    <name evidence="8" type="ORF">GJJ30_19870</name>
</gene>
<dbReference type="CDD" id="cd08977">
    <property type="entry name" value="SusD"/>
    <property type="match status" value="1"/>
</dbReference>
<comment type="similarity">
    <text evidence="2">Belongs to the SusD family.</text>
</comment>
<dbReference type="GO" id="GO:0009279">
    <property type="term" value="C:cell outer membrane"/>
    <property type="evidence" value="ECO:0007669"/>
    <property type="project" value="UniProtKB-SubCell"/>
</dbReference>
<evidence type="ECO:0000313" key="9">
    <source>
        <dbReference type="Proteomes" id="UP000441754"/>
    </source>
</evidence>
<dbReference type="AlphaFoldDB" id="A0A7K0EP47"/>
<keyword evidence="9" id="KW-1185">Reference proteome</keyword>
<dbReference type="Pfam" id="PF07980">
    <property type="entry name" value="SusD_RagB"/>
    <property type="match status" value="1"/>
</dbReference>
<comment type="caution">
    <text evidence="8">The sequence shown here is derived from an EMBL/GenBank/DDBJ whole genome shotgun (WGS) entry which is preliminary data.</text>
</comment>
<evidence type="ECO:0000256" key="3">
    <source>
        <dbReference type="ARBA" id="ARBA00022729"/>
    </source>
</evidence>
<dbReference type="Pfam" id="PF14322">
    <property type="entry name" value="SusD-like_3"/>
    <property type="match status" value="1"/>
</dbReference>
<keyword evidence="4" id="KW-0472">Membrane</keyword>
<proteinExistence type="inferred from homology"/>
<comment type="subcellular location">
    <subcellularLocation>
        <location evidence="1">Cell outer membrane</location>
    </subcellularLocation>
</comment>
<feature type="domain" description="RagB/SusD" evidence="6">
    <location>
        <begin position="332"/>
        <end position="484"/>
    </location>
</feature>
<evidence type="ECO:0000256" key="4">
    <source>
        <dbReference type="ARBA" id="ARBA00023136"/>
    </source>
</evidence>
<evidence type="ECO:0000256" key="2">
    <source>
        <dbReference type="ARBA" id="ARBA00006275"/>
    </source>
</evidence>
<dbReference type="SUPFAM" id="SSF48452">
    <property type="entry name" value="TPR-like"/>
    <property type="match status" value="1"/>
</dbReference>
<dbReference type="OrthoDB" id="621570at2"/>
<dbReference type="EMBL" id="WJXZ01000012">
    <property type="protein sequence ID" value="MRS63569.1"/>
    <property type="molecule type" value="Genomic_DNA"/>
</dbReference>
<dbReference type="InterPro" id="IPR011990">
    <property type="entry name" value="TPR-like_helical_dom_sf"/>
</dbReference>
<feature type="domain" description="SusD-like N-terminal" evidence="7">
    <location>
        <begin position="66"/>
        <end position="222"/>
    </location>
</feature>
<dbReference type="InterPro" id="IPR033985">
    <property type="entry name" value="SusD-like_N"/>
</dbReference>